<dbReference type="InParanoid" id="T1IF66"/>
<keyword evidence="4" id="KW-1185">Reference proteome</keyword>
<dbReference type="PANTHER" id="PTHR10024">
    <property type="entry name" value="SYNAPTOTAGMIN"/>
    <property type="match status" value="1"/>
</dbReference>
<dbReference type="Pfam" id="PF00372">
    <property type="entry name" value="Hemocyanin_M"/>
    <property type="match status" value="1"/>
</dbReference>
<dbReference type="VEuPathDB" id="VectorBase:RPRC014935"/>
<dbReference type="GO" id="GO:0005509">
    <property type="term" value="F:calcium ion binding"/>
    <property type="evidence" value="ECO:0007669"/>
    <property type="project" value="TreeGrafter"/>
</dbReference>
<proteinExistence type="predicted"/>
<dbReference type="GO" id="GO:0005544">
    <property type="term" value="F:calcium-dependent phospholipid binding"/>
    <property type="evidence" value="ECO:0007669"/>
    <property type="project" value="TreeGrafter"/>
</dbReference>
<dbReference type="SUPFAM" id="SSF49562">
    <property type="entry name" value="C2 domain (Calcium/lipid-binding domain, CaLB)"/>
    <property type="match status" value="2"/>
</dbReference>
<dbReference type="InterPro" id="IPR000896">
    <property type="entry name" value="Hemocyanin/hexamerin_mid_dom"/>
</dbReference>
<dbReference type="Gene3D" id="1.10.1280.10">
    <property type="entry name" value="Di-copper center containing domain from catechol oxidase"/>
    <property type="match status" value="1"/>
</dbReference>
<dbReference type="GO" id="GO:0005886">
    <property type="term" value="C:plasma membrane"/>
    <property type="evidence" value="ECO:0007669"/>
    <property type="project" value="TreeGrafter"/>
</dbReference>
<dbReference type="EMBL" id="ACPB03007355">
    <property type="status" value="NOT_ANNOTATED_CDS"/>
    <property type="molecule type" value="Genomic_DNA"/>
</dbReference>
<feature type="domain" description="Hemocyanin middle" evidence="2">
    <location>
        <begin position="49"/>
        <end position="132"/>
    </location>
</feature>
<dbReference type="InterPro" id="IPR008922">
    <property type="entry name" value="Di-copper_centre_dom_sf"/>
</dbReference>
<accession>T1IF66</accession>
<dbReference type="PANTHER" id="PTHR10024:SF234">
    <property type="entry name" value="SYNAPTOTAGMIN-15-RELATED"/>
    <property type="match status" value="1"/>
</dbReference>
<dbReference type="GO" id="GO:0070382">
    <property type="term" value="C:exocytic vesicle"/>
    <property type="evidence" value="ECO:0007669"/>
    <property type="project" value="TreeGrafter"/>
</dbReference>
<name>T1IF66_RHOPR</name>
<dbReference type="SUPFAM" id="SSF48056">
    <property type="entry name" value="Di-copper centre-containing domain"/>
    <property type="match status" value="1"/>
</dbReference>
<dbReference type="GO" id="GO:0030276">
    <property type="term" value="F:clathrin binding"/>
    <property type="evidence" value="ECO:0007669"/>
    <property type="project" value="TreeGrafter"/>
</dbReference>
<dbReference type="AlphaFoldDB" id="T1IF66"/>
<dbReference type="GO" id="GO:0001786">
    <property type="term" value="F:phosphatidylserine binding"/>
    <property type="evidence" value="ECO:0007669"/>
    <property type="project" value="TreeGrafter"/>
</dbReference>
<evidence type="ECO:0000313" key="4">
    <source>
        <dbReference type="Proteomes" id="UP000015103"/>
    </source>
</evidence>
<dbReference type="EMBL" id="ACPB03007354">
    <property type="status" value="NOT_ANNOTATED_CDS"/>
    <property type="molecule type" value="Genomic_DNA"/>
</dbReference>
<dbReference type="Proteomes" id="UP000015103">
    <property type="component" value="Unassembled WGS sequence"/>
</dbReference>
<protein>
    <submittedName>
        <fullName evidence="3">Uncharacterized protein</fullName>
    </submittedName>
</protein>
<evidence type="ECO:0000313" key="3">
    <source>
        <dbReference type="EnsemblMetazoa" id="RPRC014935-PA"/>
    </source>
</evidence>
<dbReference type="Pfam" id="PF00168">
    <property type="entry name" value="C2"/>
    <property type="match status" value="1"/>
</dbReference>
<dbReference type="InterPro" id="IPR035892">
    <property type="entry name" value="C2_domain_sf"/>
</dbReference>
<organism evidence="3 4">
    <name type="scientific">Rhodnius prolixus</name>
    <name type="common">Triatomid bug</name>
    <dbReference type="NCBI Taxonomy" id="13249"/>
    <lineage>
        <taxon>Eukaryota</taxon>
        <taxon>Metazoa</taxon>
        <taxon>Ecdysozoa</taxon>
        <taxon>Arthropoda</taxon>
        <taxon>Hexapoda</taxon>
        <taxon>Insecta</taxon>
        <taxon>Pterygota</taxon>
        <taxon>Neoptera</taxon>
        <taxon>Paraneoptera</taxon>
        <taxon>Hemiptera</taxon>
        <taxon>Heteroptera</taxon>
        <taxon>Panheteroptera</taxon>
        <taxon>Cimicomorpha</taxon>
        <taxon>Reduviidae</taxon>
        <taxon>Triatominae</taxon>
        <taxon>Rhodnius</taxon>
    </lineage>
</organism>
<sequence length="230" mass="26445">MEVCNDNYWVIIWRELVGLHLVPNERRVQQSRQKKKTCNPFFDETFVFQIYARYLLERLANDLPYVEPCHWYNPVKVGYNPKVVHMNGLPFHTRPDNLAPIDTNKPLVKKAKVLENRVYDAIDSGAVWEVVSEKELADHSLTMTVIDSGRNKKNCTIGHVTFPLRHLATEHPTDQLELLKMDLEKECDGPVSDLGELLVSLFYNENLHRLTVSVIAARNLKVCNPPSLVA</sequence>
<dbReference type="EMBL" id="ACPB03007353">
    <property type="status" value="NOT_ANNOTATED_CDS"/>
    <property type="molecule type" value="Genomic_DNA"/>
</dbReference>
<dbReference type="GO" id="GO:0000149">
    <property type="term" value="F:SNARE binding"/>
    <property type="evidence" value="ECO:0007669"/>
    <property type="project" value="TreeGrafter"/>
</dbReference>
<evidence type="ECO:0000259" key="2">
    <source>
        <dbReference type="Pfam" id="PF00372"/>
    </source>
</evidence>
<dbReference type="EnsemblMetazoa" id="RPRC014935-RA">
    <property type="protein sequence ID" value="RPRC014935-PA"/>
    <property type="gene ID" value="RPRC014935"/>
</dbReference>
<dbReference type="GO" id="GO:0017156">
    <property type="term" value="P:calcium-ion regulated exocytosis"/>
    <property type="evidence" value="ECO:0007669"/>
    <property type="project" value="TreeGrafter"/>
</dbReference>
<dbReference type="HOGENOM" id="CLU_1206102_0_0_1"/>
<evidence type="ECO:0000259" key="1">
    <source>
        <dbReference type="Pfam" id="PF00168"/>
    </source>
</evidence>
<dbReference type="STRING" id="13249.T1IF66"/>
<dbReference type="EMBL" id="ACPB03007352">
    <property type="status" value="NOT_ANNOTATED_CDS"/>
    <property type="molecule type" value="Genomic_DNA"/>
</dbReference>
<feature type="domain" description="C2" evidence="1">
    <location>
        <begin position="133"/>
        <end position="175"/>
    </location>
</feature>
<reference evidence="3" key="1">
    <citation type="submission" date="2015-05" db="UniProtKB">
        <authorList>
            <consortium name="EnsemblMetazoa"/>
        </authorList>
    </citation>
    <scope>IDENTIFICATION</scope>
</reference>
<dbReference type="eggNOG" id="KOG1028">
    <property type="taxonomic scope" value="Eukaryota"/>
</dbReference>
<dbReference type="InterPro" id="IPR000008">
    <property type="entry name" value="C2_dom"/>
</dbReference>